<keyword evidence="1" id="KW-0436">Ligase</keyword>
<sequence>MDGYIKSKSEFLSDGFAGVRVDPILSALDRAQKQGAPQPDIDIRHCLTLIALPPQSVIALAEDIQNRLKAVSPNIWLVPARNLHITLLELVSGKTEADVDAVIQQLGCVSDALVAYPRAHPARLVRPRLNFDFGGLALSFVPDELQDVREGDIASTQTYHHLRRDLYALSLSVGVLPQSRYTLPSAHITIARFISDNDFVRSEHLSRLLRASTASWETSSLGWMVGEAGVELRKGRTWYGGGEAVCRS</sequence>
<dbReference type="SUPFAM" id="SSF55144">
    <property type="entry name" value="LigT-like"/>
    <property type="match status" value="1"/>
</dbReference>
<keyword evidence="2" id="KW-1185">Reference proteome</keyword>
<name>A0A550C7I6_9AGAR</name>
<evidence type="ECO:0000313" key="1">
    <source>
        <dbReference type="EMBL" id="TRM60735.1"/>
    </source>
</evidence>
<accession>A0A550C7I6</accession>
<dbReference type="Proteomes" id="UP000320762">
    <property type="component" value="Unassembled WGS sequence"/>
</dbReference>
<protein>
    <submittedName>
        <fullName evidence="1">RNA ligase/cyclic nucleotide phosphodiesterase</fullName>
    </submittedName>
</protein>
<dbReference type="Gene3D" id="3.90.1140.10">
    <property type="entry name" value="Cyclic phosphodiesterase"/>
    <property type="match status" value="1"/>
</dbReference>
<dbReference type="InterPro" id="IPR009097">
    <property type="entry name" value="Cyclic_Pdiesterase"/>
</dbReference>
<proteinExistence type="predicted"/>
<dbReference type="AlphaFoldDB" id="A0A550C7I6"/>
<dbReference type="EMBL" id="VDMD01000020">
    <property type="protein sequence ID" value="TRM60735.1"/>
    <property type="molecule type" value="Genomic_DNA"/>
</dbReference>
<reference evidence="1 2" key="1">
    <citation type="journal article" date="2019" name="New Phytol.">
        <title>Comparative genomics reveals unique wood-decay strategies and fruiting body development in the Schizophyllaceae.</title>
        <authorList>
            <person name="Almasi E."/>
            <person name="Sahu N."/>
            <person name="Krizsan K."/>
            <person name="Balint B."/>
            <person name="Kovacs G.M."/>
            <person name="Kiss B."/>
            <person name="Cseklye J."/>
            <person name="Drula E."/>
            <person name="Henrissat B."/>
            <person name="Nagy I."/>
            <person name="Chovatia M."/>
            <person name="Adam C."/>
            <person name="LaButti K."/>
            <person name="Lipzen A."/>
            <person name="Riley R."/>
            <person name="Grigoriev I.V."/>
            <person name="Nagy L.G."/>
        </authorList>
    </citation>
    <scope>NUCLEOTIDE SEQUENCE [LARGE SCALE GENOMIC DNA]</scope>
    <source>
        <strain evidence="1 2">NL-1724</strain>
    </source>
</reference>
<comment type="caution">
    <text evidence="1">The sequence shown here is derived from an EMBL/GenBank/DDBJ whole genome shotgun (WGS) entry which is preliminary data.</text>
</comment>
<organism evidence="1 2">
    <name type="scientific">Schizophyllum amplum</name>
    <dbReference type="NCBI Taxonomy" id="97359"/>
    <lineage>
        <taxon>Eukaryota</taxon>
        <taxon>Fungi</taxon>
        <taxon>Dikarya</taxon>
        <taxon>Basidiomycota</taxon>
        <taxon>Agaricomycotina</taxon>
        <taxon>Agaricomycetes</taxon>
        <taxon>Agaricomycetidae</taxon>
        <taxon>Agaricales</taxon>
        <taxon>Schizophyllaceae</taxon>
        <taxon>Schizophyllum</taxon>
    </lineage>
</organism>
<evidence type="ECO:0000313" key="2">
    <source>
        <dbReference type="Proteomes" id="UP000320762"/>
    </source>
</evidence>
<dbReference type="GO" id="GO:0016874">
    <property type="term" value="F:ligase activity"/>
    <property type="evidence" value="ECO:0007669"/>
    <property type="project" value="UniProtKB-KW"/>
</dbReference>
<gene>
    <name evidence="1" type="ORF">BD626DRAFT_121414</name>
</gene>
<dbReference type="STRING" id="97359.A0A550C7I6"/>
<dbReference type="OrthoDB" id="2967263at2759"/>